<feature type="non-terminal residue" evidence="1">
    <location>
        <position position="1"/>
    </location>
</feature>
<feature type="non-terminal residue" evidence="1">
    <location>
        <position position="107"/>
    </location>
</feature>
<dbReference type="Proteomes" id="UP000789920">
    <property type="component" value="Unassembled WGS sequence"/>
</dbReference>
<proteinExistence type="predicted"/>
<protein>
    <submittedName>
        <fullName evidence="1">231_t:CDS:1</fullName>
    </submittedName>
</protein>
<gene>
    <name evidence="1" type="ORF">RPERSI_LOCUS25058</name>
</gene>
<sequence>KQRENSKTLKAIIKEWLILTIFYTKPLMGNPYFSTSPRDLWSNQWHQVYHQVFQELGYLPVKNYFKRNQTLGRALGICAAFLIILWEVVEGDILGRGKDFKDSFGIK</sequence>
<accession>A0ACA9RZT6</accession>
<reference evidence="1" key="1">
    <citation type="submission" date="2021-06" db="EMBL/GenBank/DDBJ databases">
        <authorList>
            <person name="Kallberg Y."/>
            <person name="Tangrot J."/>
            <person name="Rosling A."/>
        </authorList>
    </citation>
    <scope>NUCLEOTIDE SEQUENCE</scope>
    <source>
        <strain evidence="1">MA461A</strain>
    </source>
</reference>
<keyword evidence="2" id="KW-1185">Reference proteome</keyword>
<comment type="caution">
    <text evidence="1">The sequence shown here is derived from an EMBL/GenBank/DDBJ whole genome shotgun (WGS) entry which is preliminary data.</text>
</comment>
<evidence type="ECO:0000313" key="1">
    <source>
        <dbReference type="EMBL" id="CAG8819089.1"/>
    </source>
</evidence>
<organism evidence="1 2">
    <name type="scientific">Racocetra persica</name>
    <dbReference type="NCBI Taxonomy" id="160502"/>
    <lineage>
        <taxon>Eukaryota</taxon>
        <taxon>Fungi</taxon>
        <taxon>Fungi incertae sedis</taxon>
        <taxon>Mucoromycota</taxon>
        <taxon>Glomeromycotina</taxon>
        <taxon>Glomeromycetes</taxon>
        <taxon>Diversisporales</taxon>
        <taxon>Gigasporaceae</taxon>
        <taxon>Racocetra</taxon>
    </lineage>
</organism>
<evidence type="ECO:0000313" key="2">
    <source>
        <dbReference type="Proteomes" id="UP000789920"/>
    </source>
</evidence>
<dbReference type="EMBL" id="CAJVQC010081837">
    <property type="protein sequence ID" value="CAG8819089.1"/>
    <property type="molecule type" value="Genomic_DNA"/>
</dbReference>
<name>A0ACA9RZT6_9GLOM</name>